<dbReference type="SUPFAM" id="SSF57756">
    <property type="entry name" value="Retrovirus zinc finger-like domains"/>
    <property type="match status" value="1"/>
</dbReference>
<dbReference type="AlphaFoldDB" id="A0A8H8T096"/>
<keyword evidence="2" id="KW-0862">Zinc</keyword>
<accession>A0A8H8T096</accession>
<dbReference type="RefSeq" id="XP_043184441.1">
    <property type="nucleotide sequence ID" value="XM_043330344.1"/>
</dbReference>
<feature type="region of interest" description="Disordered" evidence="3">
    <location>
        <begin position="351"/>
        <end position="386"/>
    </location>
</feature>
<dbReference type="InterPro" id="IPR032567">
    <property type="entry name" value="RTL1-rel"/>
</dbReference>
<evidence type="ECO:0000256" key="3">
    <source>
        <dbReference type="SAM" id="MobiDB-lite"/>
    </source>
</evidence>
<dbReference type="PROSITE" id="PS50158">
    <property type="entry name" value="ZF_CCHC"/>
    <property type="match status" value="1"/>
</dbReference>
<dbReference type="Proteomes" id="UP000650533">
    <property type="component" value="Chromosome 11"/>
</dbReference>
<gene>
    <name evidence="5" type="ORF">RhiXN_10528</name>
</gene>
<dbReference type="PANTHER" id="PTHR15503">
    <property type="entry name" value="LDOC1 RELATED"/>
    <property type="match status" value="1"/>
</dbReference>
<keyword evidence="2" id="KW-0863">Zinc-finger</keyword>
<dbReference type="InterPro" id="IPR036875">
    <property type="entry name" value="Znf_CCHC_sf"/>
</dbReference>
<dbReference type="GO" id="GO:0003676">
    <property type="term" value="F:nucleic acid binding"/>
    <property type="evidence" value="ECO:0007669"/>
    <property type="project" value="InterPro"/>
</dbReference>
<name>A0A8H8T096_9AGAM</name>
<sequence>MSSQNLFVTVDPDSVSIAPSLPAEVSQTLTALKTLIMAVNHNLQVAIGQIHNNTADLATANNSLQNHDGGITQMEGQVKALENIISALAGAPQGGPKLNLPEKFDGSNKDKAVSFRVAVSHYLRVSYPQASVEEQIAFIISCLEGKAHEWLEPYLEEDVVNNHPVAWLHSINGFWLQFNARWNVQNKTENYRAKFKTLKQTKSVQDYYKDFQTYSQNLGYNDISLRDFFYDGLSLKIKEMLMAQDYDHNASNVSLENLADKALKIDQRLEQFQAQHKGQTNSSGSKSGTTLSTGALGNVTRDKLTVGDKVYMIGPDGKARKGTISKIGKNAKGMSIPTVKWNDGTVVESSFKSLKKDSHPVDPSPVQPKSSNSGPSPMDLDSAGKGKKPIVCSTCGGKGHYASQCPSNTYSGYEAHLSENESENGDL</sequence>
<dbReference type="GO" id="GO:0008270">
    <property type="term" value="F:zinc ion binding"/>
    <property type="evidence" value="ECO:0007669"/>
    <property type="project" value="UniProtKB-KW"/>
</dbReference>
<dbReference type="SMART" id="SM00343">
    <property type="entry name" value="ZnF_C2HC"/>
    <property type="match status" value="1"/>
</dbReference>
<feature type="compositionally biased region" description="Low complexity" evidence="3">
    <location>
        <begin position="277"/>
        <end position="294"/>
    </location>
</feature>
<evidence type="ECO:0000313" key="5">
    <source>
        <dbReference type="EMBL" id="QRW24204.1"/>
    </source>
</evidence>
<keyword evidence="1" id="KW-0507">mRNA processing</keyword>
<dbReference type="Pfam" id="PF00098">
    <property type="entry name" value="zf-CCHC"/>
    <property type="match status" value="1"/>
</dbReference>
<organism evidence="5 6">
    <name type="scientific">Rhizoctonia solani</name>
    <dbReference type="NCBI Taxonomy" id="456999"/>
    <lineage>
        <taxon>Eukaryota</taxon>
        <taxon>Fungi</taxon>
        <taxon>Dikarya</taxon>
        <taxon>Basidiomycota</taxon>
        <taxon>Agaricomycotina</taxon>
        <taxon>Agaricomycetes</taxon>
        <taxon>Cantharellales</taxon>
        <taxon>Ceratobasidiaceae</taxon>
        <taxon>Rhizoctonia</taxon>
    </lineage>
</organism>
<dbReference type="InterPro" id="IPR005162">
    <property type="entry name" value="Retrotrans_gag_dom"/>
</dbReference>
<dbReference type="InterPro" id="IPR001878">
    <property type="entry name" value="Znf_CCHC"/>
</dbReference>
<protein>
    <submittedName>
        <fullName evidence="5">Transposon Tf2-7 polyprotein</fullName>
    </submittedName>
</protein>
<keyword evidence="2" id="KW-0479">Metal-binding</keyword>
<proteinExistence type="predicted"/>
<evidence type="ECO:0000256" key="1">
    <source>
        <dbReference type="ARBA" id="ARBA00022664"/>
    </source>
</evidence>
<evidence type="ECO:0000313" key="6">
    <source>
        <dbReference type="Proteomes" id="UP000650533"/>
    </source>
</evidence>
<dbReference type="PANTHER" id="PTHR15503:SF22">
    <property type="entry name" value="TRANSPOSON TY3-I GAG POLYPROTEIN"/>
    <property type="match status" value="1"/>
</dbReference>
<reference evidence="5" key="1">
    <citation type="submission" date="2020-05" db="EMBL/GenBank/DDBJ databases">
        <title>Evolutionary and genomic comparisons of hybrid uninucleate and nonhybrid Rhizoctonia fungi.</title>
        <authorList>
            <person name="Li C."/>
            <person name="Chen X."/>
        </authorList>
    </citation>
    <scope>NUCLEOTIDE SEQUENCE</scope>
    <source>
        <strain evidence="5">AG-1 IA</strain>
    </source>
</reference>
<dbReference type="GO" id="GO:0006397">
    <property type="term" value="P:mRNA processing"/>
    <property type="evidence" value="ECO:0007669"/>
    <property type="project" value="UniProtKB-KW"/>
</dbReference>
<dbReference type="EMBL" id="CP059668">
    <property type="protein sequence ID" value="QRW24204.1"/>
    <property type="molecule type" value="Genomic_DNA"/>
</dbReference>
<feature type="domain" description="CCHC-type" evidence="4">
    <location>
        <begin position="392"/>
        <end position="407"/>
    </location>
</feature>
<dbReference type="Pfam" id="PF03732">
    <property type="entry name" value="Retrotrans_gag"/>
    <property type="match status" value="1"/>
</dbReference>
<evidence type="ECO:0000256" key="2">
    <source>
        <dbReference type="PROSITE-ProRule" id="PRU00047"/>
    </source>
</evidence>
<feature type="region of interest" description="Disordered" evidence="3">
    <location>
        <begin position="273"/>
        <end position="294"/>
    </location>
</feature>
<dbReference type="KEGG" id="rsx:RhiXN_10528"/>
<evidence type="ECO:0000259" key="4">
    <source>
        <dbReference type="PROSITE" id="PS50158"/>
    </source>
</evidence>
<dbReference type="GeneID" id="67032807"/>